<reference evidence="2" key="1">
    <citation type="journal article" date="2014" name="Int. J. Syst. Evol. Microbiol.">
        <title>Complete genome sequence of Corynebacterium casei LMG S-19264T (=DSM 44701T), isolated from a smear-ripened cheese.</title>
        <authorList>
            <consortium name="US DOE Joint Genome Institute (JGI-PGF)"/>
            <person name="Walter F."/>
            <person name="Albersmeier A."/>
            <person name="Kalinowski J."/>
            <person name="Ruckert C."/>
        </authorList>
    </citation>
    <scope>NUCLEOTIDE SEQUENCE</scope>
    <source>
        <strain evidence="2">JCM 3090</strain>
    </source>
</reference>
<evidence type="ECO:0000313" key="3">
    <source>
        <dbReference type="Proteomes" id="UP000649739"/>
    </source>
</evidence>
<organism evidence="2 3">
    <name type="scientific">Pilimelia anulata</name>
    <dbReference type="NCBI Taxonomy" id="53371"/>
    <lineage>
        <taxon>Bacteria</taxon>
        <taxon>Bacillati</taxon>
        <taxon>Actinomycetota</taxon>
        <taxon>Actinomycetes</taxon>
        <taxon>Micromonosporales</taxon>
        <taxon>Micromonosporaceae</taxon>
        <taxon>Pilimelia</taxon>
    </lineage>
</organism>
<accession>A0A8J3B0S3</accession>
<comment type="caution">
    <text evidence="2">The sequence shown here is derived from an EMBL/GenBank/DDBJ whole genome shotgun (WGS) entry which is preliminary data.</text>
</comment>
<proteinExistence type="predicted"/>
<reference evidence="2" key="2">
    <citation type="submission" date="2020-09" db="EMBL/GenBank/DDBJ databases">
        <authorList>
            <person name="Sun Q."/>
            <person name="Ohkuma M."/>
        </authorList>
    </citation>
    <scope>NUCLEOTIDE SEQUENCE</scope>
    <source>
        <strain evidence="2">JCM 3090</strain>
    </source>
</reference>
<evidence type="ECO:0000313" key="2">
    <source>
        <dbReference type="EMBL" id="GGJ81984.1"/>
    </source>
</evidence>
<feature type="region of interest" description="Disordered" evidence="1">
    <location>
        <begin position="63"/>
        <end position="88"/>
    </location>
</feature>
<sequence length="88" mass="9731">MAVYATVCVVAAAAPVATRTPEPSRPVVARTPTAARRVIRRVFRNRVVVRWVTKSPSHVMQPRYRTATTYDSPGCGEPPGSRRVAKRE</sequence>
<dbReference type="AlphaFoldDB" id="A0A8J3B0S3"/>
<evidence type="ECO:0000256" key="1">
    <source>
        <dbReference type="SAM" id="MobiDB-lite"/>
    </source>
</evidence>
<keyword evidence="3" id="KW-1185">Reference proteome</keyword>
<name>A0A8J3B0S3_9ACTN</name>
<gene>
    <name evidence="2" type="ORF">GCM10010123_09690</name>
</gene>
<dbReference type="Proteomes" id="UP000649739">
    <property type="component" value="Unassembled WGS sequence"/>
</dbReference>
<protein>
    <submittedName>
        <fullName evidence="2">Uncharacterized protein</fullName>
    </submittedName>
</protein>
<dbReference type="EMBL" id="BMQB01000002">
    <property type="protein sequence ID" value="GGJ81984.1"/>
    <property type="molecule type" value="Genomic_DNA"/>
</dbReference>